<dbReference type="InterPro" id="IPR002410">
    <property type="entry name" value="Peptidase_S33"/>
</dbReference>
<evidence type="ECO:0000256" key="1">
    <source>
        <dbReference type="ARBA" id="ARBA00010088"/>
    </source>
</evidence>
<dbReference type="PRINTS" id="PR00793">
    <property type="entry name" value="PROAMNOPTASE"/>
</dbReference>
<dbReference type="PANTHER" id="PTHR43798">
    <property type="entry name" value="MONOACYLGLYCEROL LIPASE"/>
    <property type="match status" value="1"/>
</dbReference>
<feature type="domain" description="AB hydrolase-1" evidence="3">
    <location>
        <begin position="27"/>
        <end position="261"/>
    </location>
</feature>
<protein>
    <submittedName>
        <fullName evidence="4">Alpha/beta hydrolase</fullName>
    </submittedName>
</protein>
<keyword evidence="5" id="KW-1185">Reference proteome</keyword>
<evidence type="ECO:0000313" key="4">
    <source>
        <dbReference type="EMBL" id="QMT17223.1"/>
    </source>
</evidence>
<accession>A0A7D7RHF3</accession>
<dbReference type="PANTHER" id="PTHR43798:SF33">
    <property type="entry name" value="HYDROLASE, PUTATIVE (AFU_ORTHOLOGUE AFUA_2G14860)-RELATED"/>
    <property type="match status" value="1"/>
</dbReference>
<dbReference type="KEGG" id="pdec:H1Q58_14875"/>
<dbReference type="InterPro" id="IPR050266">
    <property type="entry name" value="AB_hydrolase_sf"/>
</dbReference>
<dbReference type="EMBL" id="CP059540">
    <property type="protein sequence ID" value="QMT17223.1"/>
    <property type="molecule type" value="Genomic_DNA"/>
</dbReference>
<sequence>MRDSQGYMEINGARLYVTRMGIGHERTIFFLHGGPGLGDSRADIATFEPLAKDFHLVFLDLRGSGQSSETPPFTHKQWVEDIEQLRSSLGLGKIILHGSSYGGFLAQEYAARYSENLECLLLNVTTLDGTNDLKAIDNAKASDRCQLTDEQLHRLFSGNVENNEDFYRLYAGILPLYMVSFDPERDQQKLKQIHFHYETHNAAFRGLVHYDMSPKLPHIETPTLITAGELDWITPADCAKQIHTHMPNSALVVFHGSGHSLAREESALYVRLIQAFIEGRVETSDHIYDSRRMLNV</sequence>
<dbReference type="PRINTS" id="PR00111">
    <property type="entry name" value="ABHYDROLASE"/>
</dbReference>
<dbReference type="InterPro" id="IPR029058">
    <property type="entry name" value="AB_hydrolase_fold"/>
</dbReference>
<evidence type="ECO:0000259" key="3">
    <source>
        <dbReference type="Pfam" id="PF00561"/>
    </source>
</evidence>
<dbReference type="GO" id="GO:0004177">
    <property type="term" value="F:aminopeptidase activity"/>
    <property type="evidence" value="ECO:0007669"/>
    <property type="project" value="UniProtKB-EC"/>
</dbReference>
<dbReference type="AlphaFoldDB" id="A0A7D7RHF3"/>
<evidence type="ECO:0000313" key="5">
    <source>
        <dbReference type="Proteomes" id="UP000514716"/>
    </source>
</evidence>
<dbReference type="GO" id="GO:0006508">
    <property type="term" value="P:proteolysis"/>
    <property type="evidence" value="ECO:0007669"/>
    <property type="project" value="InterPro"/>
</dbReference>
<dbReference type="Proteomes" id="UP000514716">
    <property type="component" value="Chromosome"/>
</dbReference>
<dbReference type="GO" id="GO:0016020">
    <property type="term" value="C:membrane"/>
    <property type="evidence" value="ECO:0007669"/>
    <property type="project" value="TreeGrafter"/>
</dbReference>
<name>A0A7D7RHF3_PLAMR</name>
<organism evidence="4 5">
    <name type="scientific">Planococcus maritimus</name>
    <dbReference type="NCBI Taxonomy" id="192421"/>
    <lineage>
        <taxon>Bacteria</taxon>
        <taxon>Bacillati</taxon>
        <taxon>Bacillota</taxon>
        <taxon>Bacilli</taxon>
        <taxon>Bacillales</taxon>
        <taxon>Caryophanaceae</taxon>
        <taxon>Planococcus</taxon>
    </lineage>
</organism>
<dbReference type="Gene3D" id="3.40.50.1820">
    <property type="entry name" value="alpha/beta hydrolase"/>
    <property type="match status" value="1"/>
</dbReference>
<evidence type="ECO:0000256" key="2">
    <source>
        <dbReference type="ARBA" id="ARBA00022801"/>
    </source>
</evidence>
<keyword evidence="2 4" id="KW-0378">Hydrolase</keyword>
<reference evidence="4 5" key="1">
    <citation type="submission" date="2020-07" db="EMBL/GenBank/DDBJ databases">
        <title>Screening of a cold-adapted Planococcus bacterium producing protease in traditional shrimp paste and protease identification by genome sequencing.</title>
        <authorList>
            <person name="Gao R."/>
            <person name="Leng W."/>
            <person name="Chu Q."/>
            <person name="Wu X."/>
            <person name="Liu H."/>
            <person name="Li X."/>
        </authorList>
    </citation>
    <scope>NUCLEOTIDE SEQUENCE [LARGE SCALE GENOMIC DNA]</scope>
    <source>
        <strain evidence="4 5">XJ11</strain>
    </source>
</reference>
<dbReference type="RefSeq" id="WP_182091941.1">
    <property type="nucleotide sequence ID" value="NZ_CP059540.1"/>
</dbReference>
<proteinExistence type="inferred from homology"/>
<dbReference type="InterPro" id="IPR000073">
    <property type="entry name" value="AB_hydrolase_1"/>
</dbReference>
<comment type="similarity">
    <text evidence="1">Belongs to the peptidase S33 family.</text>
</comment>
<dbReference type="SUPFAM" id="SSF53474">
    <property type="entry name" value="alpha/beta-Hydrolases"/>
    <property type="match status" value="1"/>
</dbReference>
<dbReference type="Pfam" id="PF00561">
    <property type="entry name" value="Abhydrolase_1"/>
    <property type="match status" value="1"/>
</dbReference>
<gene>
    <name evidence="4" type="ORF">H1Q58_14875</name>
</gene>